<reference evidence="1 2" key="1">
    <citation type="submission" date="2016-10" db="EMBL/GenBank/DDBJ databases">
        <title>Genome sequence of the ascomycete fungus Penicillium subrubescens.</title>
        <authorList>
            <person name="De Vries R.P."/>
            <person name="Peng M."/>
            <person name="Dilokpimol A."/>
            <person name="Hilden K."/>
            <person name="Makela M.R."/>
            <person name="Grigoriev I."/>
            <person name="Riley R."/>
            <person name="Granchi Z."/>
        </authorList>
    </citation>
    <scope>NUCLEOTIDE SEQUENCE [LARGE SCALE GENOMIC DNA]</scope>
    <source>
        <strain evidence="1 2">CBS 132785</strain>
    </source>
</reference>
<name>A0A1Q5T299_9EURO</name>
<dbReference type="Proteomes" id="UP000186955">
    <property type="component" value="Unassembled WGS sequence"/>
</dbReference>
<dbReference type="EMBL" id="MNBE01000719">
    <property type="protein sequence ID" value="OKO94373.1"/>
    <property type="molecule type" value="Genomic_DNA"/>
</dbReference>
<gene>
    <name evidence="1" type="ORF">PENSUB_11640</name>
</gene>
<evidence type="ECO:0000313" key="1">
    <source>
        <dbReference type="EMBL" id="OKO94373.1"/>
    </source>
</evidence>
<dbReference type="AlphaFoldDB" id="A0A1Q5T299"/>
<keyword evidence="2" id="KW-1185">Reference proteome</keyword>
<organism evidence="1 2">
    <name type="scientific">Penicillium subrubescens</name>
    <dbReference type="NCBI Taxonomy" id="1316194"/>
    <lineage>
        <taxon>Eukaryota</taxon>
        <taxon>Fungi</taxon>
        <taxon>Dikarya</taxon>
        <taxon>Ascomycota</taxon>
        <taxon>Pezizomycotina</taxon>
        <taxon>Eurotiomycetes</taxon>
        <taxon>Eurotiomycetidae</taxon>
        <taxon>Eurotiales</taxon>
        <taxon>Aspergillaceae</taxon>
        <taxon>Penicillium</taxon>
    </lineage>
</organism>
<sequence>MDLKPCNSSFESGQSYALLIDRDYGLNTAGWNWKYPKVDMQFDSQTANLTVDGYAAAFPYRNSITGYGQNNLVNSDESAAD</sequence>
<comment type="caution">
    <text evidence="1">The sequence shown here is derived from an EMBL/GenBank/DDBJ whole genome shotgun (WGS) entry which is preliminary data.</text>
</comment>
<protein>
    <submittedName>
        <fullName evidence="1">Uncharacterized protein</fullName>
    </submittedName>
</protein>
<proteinExistence type="predicted"/>
<accession>A0A1Q5T299</accession>
<evidence type="ECO:0000313" key="2">
    <source>
        <dbReference type="Proteomes" id="UP000186955"/>
    </source>
</evidence>